<evidence type="ECO:0000256" key="1">
    <source>
        <dbReference type="SAM" id="MobiDB-lite"/>
    </source>
</evidence>
<dbReference type="EMBL" id="MHSS01000005">
    <property type="protein sequence ID" value="OHA48563.1"/>
    <property type="molecule type" value="Genomic_DNA"/>
</dbReference>
<comment type="caution">
    <text evidence="3">The sequence shown here is derived from an EMBL/GenBank/DDBJ whole genome shotgun (WGS) entry which is preliminary data.</text>
</comment>
<evidence type="ECO:0000313" key="4">
    <source>
        <dbReference type="Proteomes" id="UP000177629"/>
    </source>
</evidence>
<dbReference type="AlphaFoldDB" id="A0A1G2PJW6"/>
<feature type="region of interest" description="Disordered" evidence="1">
    <location>
        <begin position="36"/>
        <end position="60"/>
    </location>
</feature>
<keyword evidence="2" id="KW-0472">Membrane</keyword>
<dbReference type="STRING" id="1802362.A2806_00135"/>
<dbReference type="SUPFAM" id="SSF75005">
    <property type="entry name" value="Arabinanase/levansucrase/invertase"/>
    <property type="match status" value="1"/>
</dbReference>
<keyword evidence="2" id="KW-0812">Transmembrane</keyword>
<evidence type="ECO:0008006" key="5">
    <source>
        <dbReference type="Google" id="ProtNLM"/>
    </source>
</evidence>
<proteinExistence type="predicted"/>
<dbReference type="Gene3D" id="2.115.10.20">
    <property type="entry name" value="Glycosyl hydrolase domain, family 43"/>
    <property type="match status" value="2"/>
</dbReference>
<evidence type="ECO:0000313" key="3">
    <source>
        <dbReference type="EMBL" id="OHA48563.1"/>
    </source>
</evidence>
<organism evidence="3 4">
    <name type="scientific">Candidatus Terrybacteria bacterium RIFCSPHIGHO2_01_FULL_48_17</name>
    <dbReference type="NCBI Taxonomy" id="1802362"/>
    <lineage>
        <taxon>Bacteria</taxon>
        <taxon>Candidatus Terryibacteriota</taxon>
    </lineage>
</organism>
<dbReference type="CDD" id="cd15482">
    <property type="entry name" value="Sialidase_non-viral"/>
    <property type="match status" value="1"/>
</dbReference>
<evidence type="ECO:0000256" key="2">
    <source>
        <dbReference type="SAM" id="Phobius"/>
    </source>
</evidence>
<protein>
    <recommendedName>
        <fullName evidence="5">Glycosyl hydrolase family 32 N-terminal domain-containing protein</fullName>
    </recommendedName>
</protein>
<accession>A0A1G2PJW6</accession>
<reference evidence="3 4" key="1">
    <citation type="journal article" date="2016" name="Nat. Commun.">
        <title>Thousands of microbial genomes shed light on interconnected biogeochemical processes in an aquifer system.</title>
        <authorList>
            <person name="Anantharaman K."/>
            <person name="Brown C.T."/>
            <person name="Hug L.A."/>
            <person name="Sharon I."/>
            <person name="Castelle C.J."/>
            <person name="Probst A.J."/>
            <person name="Thomas B.C."/>
            <person name="Singh A."/>
            <person name="Wilkins M.J."/>
            <person name="Karaoz U."/>
            <person name="Brodie E.L."/>
            <person name="Williams K.H."/>
            <person name="Hubbard S.S."/>
            <person name="Banfield J.F."/>
        </authorList>
    </citation>
    <scope>NUCLEOTIDE SEQUENCE [LARGE SCALE GENOMIC DNA]</scope>
</reference>
<dbReference type="InterPro" id="IPR023296">
    <property type="entry name" value="Glyco_hydro_beta-prop_sf"/>
</dbReference>
<dbReference type="Proteomes" id="UP000177629">
    <property type="component" value="Unassembled WGS sequence"/>
</dbReference>
<gene>
    <name evidence="3" type="ORF">A2806_00135</name>
</gene>
<sequence length="324" mass="34906">MVPKKIILIASVFLIAGLLVTGFFIFRAKDSENAFVPDRGTSMAPQSQPGGEDRGVSSSPQAMNFTWTKESGQRIAGGIPFAHKLMDGRIRLYYCGQGGVLSAISSDGLNFTKESGTRIGPGSGNEAVVCDPTLVTLSDGRVRLYYKGADGMGGPGKAIHKIYSAISLDGLLFTKEGTRIDSEQTDDRGWASVPEALRLLDGRVRLYYVSDSVVSGHGTVSAISSDGLIFTKEDTKLTGYVDPSVTTLPDGRYLLLASSPMEGGGIYSFVSNDGIHFEKPQIVLAESEAIDPAIIMLGDQNYRVYYWLFSDQPSIIYSLMGLLQ</sequence>
<name>A0A1G2PJW6_9BACT</name>
<keyword evidence="2" id="KW-1133">Transmembrane helix</keyword>
<feature type="transmembrane region" description="Helical" evidence="2">
    <location>
        <begin position="6"/>
        <end position="26"/>
    </location>
</feature>